<dbReference type="PROSITE" id="PS01315">
    <property type="entry name" value="CDS"/>
    <property type="match status" value="1"/>
</dbReference>
<keyword evidence="12 18" id="KW-0548">Nucleotidyltransferase</keyword>
<comment type="similarity">
    <text evidence="5 18">Belongs to the CDS family.</text>
</comment>
<comment type="subcellular location">
    <subcellularLocation>
        <location evidence="2">Cell membrane</location>
        <topology evidence="2">Multi-pass membrane protein</topology>
    </subcellularLocation>
</comment>
<gene>
    <name evidence="20" type="ordered locus">Fbal_0957</name>
</gene>
<keyword evidence="10 18" id="KW-0808">Transferase</keyword>
<keyword evidence="14" id="KW-0443">Lipid metabolism</keyword>
<dbReference type="EC" id="2.7.7.41" evidence="6 18"/>
<dbReference type="GeneID" id="67181203"/>
<keyword evidence="16" id="KW-0594">Phospholipid biosynthesis</keyword>
<evidence type="ECO:0000256" key="3">
    <source>
        <dbReference type="ARBA" id="ARBA00005119"/>
    </source>
</evidence>
<evidence type="ECO:0000256" key="15">
    <source>
        <dbReference type="ARBA" id="ARBA00023136"/>
    </source>
</evidence>
<feature type="transmembrane region" description="Helical" evidence="19">
    <location>
        <begin position="56"/>
        <end position="74"/>
    </location>
</feature>
<evidence type="ECO:0000256" key="18">
    <source>
        <dbReference type="RuleBase" id="RU003938"/>
    </source>
</evidence>
<evidence type="ECO:0000313" key="20">
    <source>
        <dbReference type="EMBL" id="ADN75166.1"/>
    </source>
</evidence>
<comment type="pathway">
    <text evidence="4">Lipid metabolism.</text>
</comment>
<dbReference type="EMBL" id="CP002209">
    <property type="protein sequence ID" value="ADN75166.1"/>
    <property type="molecule type" value="Genomic_DNA"/>
</dbReference>
<evidence type="ECO:0000256" key="6">
    <source>
        <dbReference type="ARBA" id="ARBA00012487"/>
    </source>
</evidence>
<keyword evidence="9" id="KW-0444">Lipid biosynthesis</keyword>
<dbReference type="KEGG" id="fbl:Fbal_0957"/>
<dbReference type="GO" id="GO:0016024">
    <property type="term" value="P:CDP-diacylglycerol biosynthetic process"/>
    <property type="evidence" value="ECO:0007669"/>
    <property type="project" value="UniProtKB-UniPathway"/>
</dbReference>
<comment type="catalytic activity">
    <reaction evidence="1 18">
        <text>a 1,2-diacyl-sn-glycero-3-phosphate + CTP + H(+) = a CDP-1,2-diacyl-sn-glycerol + diphosphate</text>
        <dbReference type="Rhea" id="RHEA:16229"/>
        <dbReference type="ChEBI" id="CHEBI:15378"/>
        <dbReference type="ChEBI" id="CHEBI:33019"/>
        <dbReference type="ChEBI" id="CHEBI:37563"/>
        <dbReference type="ChEBI" id="CHEBI:58332"/>
        <dbReference type="ChEBI" id="CHEBI:58608"/>
        <dbReference type="EC" id="2.7.7.41"/>
    </reaction>
</comment>
<feature type="transmembrane region" description="Helical" evidence="19">
    <location>
        <begin position="121"/>
        <end position="141"/>
    </location>
</feature>
<feature type="transmembrane region" description="Helical" evidence="19">
    <location>
        <begin position="219"/>
        <end position="240"/>
    </location>
</feature>
<dbReference type="InterPro" id="IPR000374">
    <property type="entry name" value="PC_trans"/>
</dbReference>
<keyword evidence="15 19" id="KW-0472">Membrane</keyword>
<keyword evidence="21" id="KW-1185">Reference proteome</keyword>
<evidence type="ECO:0000256" key="10">
    <source>
        <dbReference type="ARBA" id="ARBA00022679"/>
    </source>
</evidence>
<name>E1SU19_FERBD</name>
<evidence type="ECO:0000256" key="16">
    <source>
        <dbReference type="ARBA" id="ARBA00023209"/>
    </source>
</evidence>
<evidence type="ECO:0000256" key="5">
    <source>
        <dbReference type="ARBA" id="ARBA00010185"/>
    </source>
</evidence>
<dbReference type="STRING" id="550540.Fbal_0957"/>
<reference evidence="20 21" key="1">
    <citation type="journal article" date="2010" name="Stand. Genomic Sci.">
        <title>Complete genome sequence of Ferrimonas balearica type strain (PAT).</title>
        <authorList>
            <person name="Nolan M."/>
            <person name="Sikorski J."/>
            <person name="Davenport K."/>
            <person name="Lucas S."/>
            <person name="Glavina Del Rio T."/>
            <person name="Tice H."/>
            <person name="Cheng J."/>
            <person name="Goodwin L."/>
            <person name="Pitluck S."/>
            <person name="Liolios K."/>
            <person name="Ivanova N."/>
            <person name="Mavromatis K."/>
            <person name="Ovchinnikova G."/>
            <person name="Pati A."/>
            <person name="Chen A."/>
            <person name="Palaniappan K."/>
            <person name="Land M."/>
            <person name="Hauser L."/>
            <person name="Chang Y."/>
            <person name="Jeffries C."/>
            <person name="Tapia R."/>
            <person name="Brettin T."/>
            <person name="Detter J."/>
            <person name="Han C."/>
            <person name="Yasawong M."/>
            <person name="Rohde M."/>
            <person name="Tindall B."/>
            <person name="Goker M."/>
            <person name="Woyke T."/>
            <person name="Bristow J."/>
            <person name="Eisen J."/>
            <person name="Markowitz V."/>
            <person name="Hugenholtz P."/>
            <person name="Kyrpides N."/>
            <person name="Klenk H."/>
            <person name="Lapidus A."/>
        </authorList>
    </citation>
    <scope>NUCLEOTIDE SEQUENCE [LARGE SCALE GENOMIC DNA]</scope>
    <source>
        <strain evidence="21">DSM 9799 / CCM 4581 / KCTC 23876 / PAT</strain>
    </source>
</reference>
<dbReference type="OrthoDB" id="9799199at2"/>
<evidence type="ECO:0000256" key="8">
    <source>
        <dbReference type="ARBA" id="ARBA00022475"/>
    </source>
</evidence>
<evidence type="ECO:0000256" key="14">
    <source>
        <dbReference type="ARBA" id="ARBA00023098"/>
    </source>
</evidence>
<keyword evidence="17" id="KW-1208">Phospholipid metabolism</keyword>
<evidence type="ECO:0000256" key="7">
    <source>
        <dbReference type="ARBA" id="ARBA00019373"/>
    </source>
</evidence>
<dbReference type="Pfam" id="PF01148">
    <property type="entry name" value="CTP_transf_1"/>
    <property type="match status" value="1"/>
</dbReference>
<organism evidence="20 21">
    <name type="scientific">Ferrimonas balearica (strain DSM 9799 / CCM 4581 / KCTC 23876 / PAT)</name>
    <dbReference type="NCBI Taxonomy" id="550540"/>
    <lineage>
        <taxon>Bacteria</taxon>
        <taxon>Pseudomonadati</taxon>
        <taxon>Pseudomonadota</taxon>
        <taxon>Gammaproteobacteria</taxon>
        <taxon>Alteromonadales</taxon>
        <taxon>Ferrimonadaceae</taxon>
        <taxon>Ferrimonas</taxon>
    </lineage>
</organism>
<dbReference type="HOGENOM" id="CLU_037294_1_2_6"/>
<dbReference type="eggNOG" id="COG0575">
    <property type="taxonomic scope" value="Bacteria"/>
</dbReference>
<evidence type="ECO:0000256" key="11">
    <source>
        <dbReference type="ARBA" id="ARBA00022692"/>
    </source>
</evidence>
<protein>
    <recommendedName>
        <fullName evidence="7 18">Phosphatidate cytidylyltransferase</fullName>
        <ecNumber evidence="6 18">2.7.7.41</ecNumber>
    </recommendedName>
</protein>
<feature type="transmembrane region" description="Helical" evidence="19">
    <location>
        <begin position="86"/>
        <end position="109"/>
    </location>
</feature>
<proteinExistence type="inferred from homology"/>
<dbReference type="GO" id="GO:0004605">
    <property type="term" value="F:phosphatidate cytidylyltransferase activity"/>
    <property type="evidence" value="ECO:0007669"/>
    <property type="project" value="UniProtKB-EC"/>
</dbReference>
<dbReference type="PANTHER" id="PTHR46382:SF1">
    <property type="entry name" value="PHOSPHATIDATE CYTIDYLYLTRANSFERASE"/>
    <property type="match status" value="1"/>
</dbReference>
<dbReference type="PANTHER" id="PTHR46382">
    <property type="entry name" value="PHOSPHATIDATE CYTIDYLYLTRANSFERASE"/>
    <property type="match status" value="1"/>
</dbReference>
<comment type="pathway">
    <text evidence="3 18">Phospholipid metabolism; CDP-diacylglycerol biosynthesis; CDP-diacylglycerol from sn-glycerol 3-phosphate: step 3/3.</text>
</comment>
<evidence type="ECO:0000313" key="21">
    <source>
        <dbReference type="Proteomes" id="UP000006683"/>
    </source>
</evidence>
<evidence type="ECO:0000256" key="2">
    <source>
        <dbReference type="ARBA" id="ARBA00004651"/>
    </source>
</evidence>
<feature type="transmembrane region" description="Helical" evidence="19">
    <location>
        <begin position="194"/>
        <end position="213"/>
    </location>
</feature>
<evidence type="ECO:0000256" key="13">
    <source>
        <dbReference type="ARBA" id="ARBA00022989"/>
    </source>
</evidence>
<evidence type="ECO:0000256" key="9">
    <source>
        <dbReference type="ARBA" id="ARBA00022516"/>
    </source>
</evidence>
<sequence>MLKQRVLTALCLLPLALAGIFMLPLPTFALAVAAIIVLAAREWGALIRPGDQLIKGAYAVAVALLLGALMVLVPEPLLWVDQQLHPLAHGVLLAGGLWWVASLLLVLSYPKSARWWHRSPWLKSLFGQLTLLPCFVALVVLKSWPGLDNLDGAYLVLAVLLLVWGADTGAYFVGKAIGKNKLIPRVSPGKTREGLFGGMAVCALLGLLGAYLVPNLSVVEALALALITGLASALGDLTESMFKRAADIKDSGRLLPGHGGILDRIDSVTAAMPVFALLYLYFGI</sequence>
<dbReference type="GO" id="GO:0005886">
    <property type="term" value="C:plasma membrane"/>
    <property type="evidence" value="ECO:0007669"/>
    <property type="project" value="UniProtKB-SubCell"/>
</dbReference>
<keyword evidence="11 18" id="KW-0812">Transmembrane</keyword>
<feature type="transmembrane region" description="Helical" evidence="19">
    <location>
        <begin position="153"/>
        <end position="173"/>
    </location>
</feature>
<evidence type="ECO:0000256" key="4">
    <source>
        <dbReference type="ARBA" id="ARBA00005189"/>
    </source>
</evidence>
<evidence type="ECO:0000256" key="12">
    <source>
        <dbReference type="ARBA" id="ARBA00022695"/>
    </source>
</evidence>
<dbReference type="AlphaFoldDB" id="E1SU19"/>
<dbReference type="Proteomes" id="UP000006683">
    <property type="component" value="Chromosome"/>
</dbReference>
<evidence type="ECO:0000256" key="17">
    <source>
        <dbReference type="ARBA" id="ARBA00023264"/>
    </source>
</evidence>
<accession>E1SU19</accession>
<keyword evidence="13 19" id="KW-1133">Transmembrane helix</keyword>
<dbReference type="RefSeq" id="WP_013344472.1">
    <property type="nucleotide sequence ID" value="NC_014541.1"/>
</dbReference>
<evidence type="ECO:0000256" key="1">
    <source>
        <dbReference type="ARBA" id="ARBA00001698"/>
    </source>
</evidence>
<evidence type="ECO:0000256" key="19">
    <source>
        <dbReference type="SAM" id="Phobius"/>
    </source>
</evidence>
<keyword evidence="8" id="KW-1003">Cell membrane</keyword>
<dbReference type="UniPathway" id="UPA00557">
    <property type="reaction ID" value="UER00614"/>
</dbReference>